<evidence type="ECO:0000256" key="5">
    <source>
        <dbReference type="ARBA" id="ARBA00023040"/>
    </source>
</evidence>
<feature type="domain" description="G-protein coupled receptors family 1 profile" evidence="14">
    <location>
        <begin position="668"/>
        <end position="916"/>
    </location>
</feature>
<dbReference type="Pfam" id="PF25015">
    <property type="entry name" value="RBD_AKAP-17A"/>
    <property type="match status" value="1"/>
</dbReference>
<proteinExistence type="inferred from homology"/>
<keyword evidence="7 10" id="KW-0675">Receptor</keyword>
<keyword evidence="4 13" id="KW-1133">Transmembrane helix</keyword>
<dbReference type="SUPFAM" id="SSF81321">
    <property type="entry name" value="Family A G protein-coupled receptor-like"/>
    <property type="match status" value="1"/>
</dbReference>
<evidence type="ECO:0000256" key="1">
    <source>
        <dbReference type="ARBA" id="ARBA00004651"/>
    </source>
</evidence>
<keyword evidence="11" id="KW-0175">Coiled coil</keyword>
<evidence type="ECO:0000256" key="12">
    <source>
        <dbReference type="SAM" id="MobiDB-lite"/>
    </source>
</evidence>
<dbReference type="PROSITE" id="PS00237">
    <property type="entry name" value="G_PROTEIN_RECEP_F1_1"/>
    <property type="match status" value="1"/>
</dbReference>
<dbReference type="EMBL" id="CM004469">
    <property type="protein sequence ID" value="OCT91071.1"/>
    <property type="molecule type" value="Genomic_DNA"/>
</dbReference>
<evidence type="ECO:0000256" key="13">
    <source>
        <dbReference type="SAM" id="Phobius"/>
    </source>
</evidence>
<keyword evidence="2" id="KW-1003">Cell membrane</keyword>
<feature type="transmembrane region" description="Helical" evidence="13">
    <location>
        <begin position="862"/>
        <end position="885"/>
    </location>
</feature>
<dbReference type="PRINTS" id="PR00237">
    <property type="entry name" value="GPCRRHODOPSN"/>
</dbReference>
<dbReference type="InterPro" id="IPR000276">
    <property type="entry name" value="GPCR_Rhodpsn"/>
</dbReference>
<keyword evidence="5 10" id="KW-0297">G-protein coupled receptor</keyword>
<evidence type="ECO:0000256" key="6">
    <source>
        <dbReference type="ARBA" id="ARBA00023136"/>
    </source>
</evidence>
<dbReference type="Proteomes" id="UP000694892">
    <property type="component" value="Chromosome 2S"/>
</dbReference>
<dbReference type="GO" id="GO:0005829">
    <property type="term" value="C:cytosol"/>
    <property type="evidence" value="ECO:0007669"/>
    <property type="project" value="TreeGrafter"/>
</dbReference>
<evidence type="ECO:0000256" key="11">
    <source>
        <dbReference type="SAM" id="Coils"/>
    </source>
</evidence>
<dbReference type="GO" id="GO:0043484">
    <property type="term" value="P:regulation of RNA splicing"/>
    <property type="evidence" value="ECO:0007669"/>
    <property type="project" value="TreeGrafter"/>
</dbReference>
<comment type="similarity">
    <text evidence="10">Belongs to the G-protein coupled receptor 1 family.</text>
</comment>
<protein>
    <recommendedName>
        <fullName evidence="14">G-protein coupled receptors family 1 profile domain-containing protein</fullName>
    </recommendedName>
</protein>
<dbReference type="Pfam" id="PF00001">
    <property type="entry name" value="7tm_1"/>
    <property type="match status" value="1"/>
</dbReference>
<feature type="compositionally biased region" description="Basic and acidic residues" evidence="12">
    <location>
        <begin position="565"/>
        <end position="583"/>
    </location>
</feature>
<sequence>MAEQRFGSAGCAERSGTFVRSFQTMAAATAVHDTSEAVKLCGSCGLFLKPITKMLISVALPQLKQTGKSISNWEVMERLKGMVNNHHFSTLRISKSTMDFIRFEGEVENKSLVKTFLAALDGKSIKLSGFSDILKVRAAEYKLDFPTRHNWDSFFRDAKNMNESLPGERPDTIHLEGLPCKWFALKDSGSEKPNEEVLIKVFSLFGEIRMVDVPMLDAYREEMAGRSFHTFSFGGHLNFEAYVQYKEYVGFVKAMNALRGMKLMYKDEDGKAVACNIKVSFDSTKHLSEASIKKRQLEQQKLQELERRREEQNRKEKEAEERQKEEERKQKELEEVEKERKRIEKIRRTEEKQKRKNKKKLQKIQAEEQKKLQGKIRFEERRLLLAQRNLQSIRIIAELLSRVKATKLHEQEEMEAERFRLFQLEEQRKEQEAELRRVEEEKQRAQGLQCKERELREKLVKSFFNRSMCSDGEIQDKCNPLFCFPLKPSGNIHHEAHKYVTSTSTQTPSANEPLKLHSLIKNGVCCEVSALQEYKQANVLPEKALHIMSLHSINGNSTQPNPSADVEKSSMKESDAEQKEQQKRGINCQTEDKVSKSKHKRHALVFLFTTCTAKMTDSHMFEITGNISANSTLPQALSNNTLEMLQSKMLQTALPVLYLVIFCVSVPFNSLSLVMLWGNQPWTPTVVFLLNLAITDLIYGITLPFQVIYHLRGNDWPFGDAFCSVATILFYGNMNCSIATMASISVERFVGIVLPLRFKKCITVRRALLTCLLLWALVLLVDLPLMLSKLTFHVEELHIVTCFDVLPKKMVFRYFSFYIAFRLILFFFFPLVIMGICYLSIIVTLLRSDTIHTETKRQTIHIILVLFTVFLVCYLPSNLLLIIHYDFYSKGKPLYIEYKLSLALSSLNCCLDPLVYFFGSKQFRQKVQHKAGCCTSANNVHENTMSYNHPLSSS</sequence>
<evidence type="ECO:0000256" key="10">
    <source>
        <dbReference type="RuleBase" id="RU000688"/>
    </source>
</evidence>
<dbReference type="PANTHER" id="PTHR12484:SF2">
    <property type="entry name" value="A-KINASE ANCHOR PROTEIN 17A"/>
    <property type="match status" value="1"/>
</dbReference>
<evidence type="ECO:0000313" key="16">
    <source>
        <dbReference type="Proteomes" id="UP000694892"/>
    </source>
</evidence>
<evidence type="ECO:0000313" key="15">
    <source>
        <dbReference type="EMBL" id="OCT91071.1"/>
    </source>
</evidence>
<feature type="transmembrane region" description="Helical" evidence="13">
    <location>
        <begin position="728"/>
        <end position="746"/>
    </location>
</feature>
<evidence type="ECO:0000259" key="14">
    <source>
        <dbReference type="PROSITE" id="PS50262"/>
    </source>
</evidence>
<evidence type="ECO:0000256" key="4">
    <source>
        <dbReference type="ARBA" id="ARBA00022989"/>
    </source>
</evidence>
<feature type="region of interest" description="Disordered" evidence="12">
    <location>
        <begin position="552"/>
        <end position="594"/>
    </location>
</feature>
<dbReference type="FunFam" id="1.20.1070.10:FF:000040">
    <property type="entry name" value="Coagulation factor 2 (thrombin) receptor"/>
    <property type="match status" value="1"/>
</dbReference>
<feature type="transmembrane region" description="Helical" evidence="13">
    <location>
        <begin position="688"/>
        <end position="708"/>
    </location>
</feature>
<keyword evidence="6 13" id="KW-0472">Membrane</keyword>
<reference evidence="16" key="1">
    <citation type="journal article" date="2016" name="Nature">
        <title>Genome evolution in the allotetraploid frog Xenopus laevis.</title>
        <authorList>
            <person name="Session A.M."/>
            <person name="Uno Y."/>
            <person name="Kwon T."/>
            <person name="Chapman J.A."/>
            <person name="Toyoda A."/>
            <person name="Takahashi S."/>
            <person name="Fukui A."/>
            <person name="Hikosaka A."/>
            <person name="Suzuki A."/>
            <person name="Kondo M."/>
            <person name="van Heeringen S.J."/>
            <person name="Quigley I."/>
            <person name="Heinz S."/>
            <person name="Ogino H."/>
            <person name="Ochi H."/>
            <person name="Hellsten U."/>
            <person name="Lyons J.B."/>
            <person name="Simakov O."/>
            <person name="Putnam N."/>
            <person name="Stites J."/>
            <person name="Kuroki Y."/>
            <person name="Tanaka T."/>
            <person name="Michiue T."/>
            <person name="Watanabe M."/>
            <person name="Bogdanovic O."/>
            <person name="Lister R."/>
            <person name="Georgiou G."/>
            <person name="Paranjpe S.S."/>
            <person name="van Kruijsbergen I."/>
            <person name="Shu S."/>
            <person name="Carlson J."/>
            <person name="Kinoshita T."/>
            <person name="Ohta Y."/>
            <person name="Mawaribuchi S."/>
            <person name="Jenkins J."/>
            <person name="Grimwood J."/>
            <person name="Schmutz J."/>
            <person name="Mitros T."/>
            <person name="Mozaffari S.V."/>
            <person name="Suzuki Y."/>
            <person name="Haramoto Y."/>
            <person name="Yamamoto T.S."/>
            <person name="Takagi C."/>
            <person name="Heald R."/>
            <person name="Miller K."/>
            <person name="Haudenschild C."/>
            <person name="Kitzman J."/>
            <person name="Nakayama T."/>
            <person name="Izutsu Y."/>
            <person name="Robert J."/>
            <person name="Fortriede J."/>
            <person name="Burns K."/>
            <person name="Lotay V."/>
            <person name="Karimi K."/>
            <person name="Yasuoka Y."/>
            <person name="Dichmann D.S."/>
            <person name="Flajnik M.F."/>
            <person name="Houston D.W."/>
            <person name="Shendure J."/>
            <person name="DuPasquier L."/>
            <person name="Vize P.D."/>
            <person name="Zorn A.M."/>
            <person name="Ito M."/>
            <person name="Marcotte E.M."/>
            <person name="Wallingford J.B."/>
            <person name="Ito Y."/>
            <person name="Asashima M."/>
            <person name="Ueno N."/>
            <person name="Matsuda Y."/>
            <person name="Veenstra G.J."/>
            <person name="Fujiyama A."/>
            <person name="Harland R.M."/>
            <person name="Taira M."/>
            <person name="Rokhsar D.S."/>
        </authorList>
    </citation>
    <scope>NUCLEOTIDE SEQUENCE [LARGE SCALE GENOMIC DNA]</scope>
    <source>
        <strain evidence="16">J</strain>
    </source>
</reference>
<gene>
    <name evidence="15" type="ORF">XELAEV_18014125mg</name>
</gene>
<dbReference type="InterPro" id="IPR056852">
    <property type="entry name" value="AK17A/B"/>
</dbReference>
<name>A0A974DHT3_XENLA</name>
<feature type="transmembrane region" description="Helical" evidence="13">
    <location>
        <begin position="900"/>
        <end position="919"/>
    </location>
</feature>
<dbReference type="GO" id="GO:0051018">
    <property type="term" value="F:protein kinase A binding"/>
    <property type="evidence" value="ECO:0007669"/>
    <property type="project" value="TreeGrafter"/>
</dbReference>
<dbReference type="CDD" id="cd12264">
    <property type="entry name" value="RRM_AKAP17A"/>
    <property type="match status" value="1"/>
</dbReference>
<dbReference type="AlphaFoldDB" id="A0A974DHT3"/>
<dbReference type="PRINTS" id="PR01157">
    <property type="entry name" value="P2YPURNOCPTR"/>
</dbReference>
<dbReference type="Gene3D" id="1.20.1070.10">
    <property type="entry name" value="Rhodopsin 7-helix transmembrane proteins"/>
    <property type="match status" value="1"/>
</dbReference>
<dbReference type="GO" id="GO:0005886">
    <property type="term" value="C:plasma membrane"/>
    <property type="evidence" value="ECO:0007669"/>
    <property type="project" value="UniProtKB-SubCell"/>
</dbReference>
<dbReference type="InterPro" id="IPR017452">
    <property type="entry name" value="GPCR_Rhodpsn_7TM"/>
</dbReference>
<feature type="compositionally biased region" description="Polar residues" evidence="12">
    <location>
        <begin position="552"/>
        <end position="562"/>
    </location>
</feature>
<dbReference type="PROSITE" id="PS50262">
    <property type="entry name" value="G_PROTEIN_RECEP_F1_2"/>
    <property type="match status" value="1"/>
</dbReference>
<evidence type="ECO:0000256" key="9">
    <source>
        <dbReference type="ARBA" id="ARBA00023224"/>
    </source>
</evidence>
<feature type="transmembrane region" description="Helical" evidence="13">
    <location>
        <begin position="656"/>
        <end position="676"/>
    </location>
</feature>
<dbReference type="GO" id="GO:0003723">
    <property type="term" value="F:RNA binding"/>
    <property type="evidence" value="ECO:0007669"/>
    <property type="project" value="TreeGrafter"/>
</dbReference>
<evidence type="ECO:0000256" key="7">
    <source>
        <dbReference type="ARBA" id="ARBA00023170"/>
    </source>
</evidence>
<dbReference type="PANTHER" id="PTHR12484">
    <property type="entry name" value="B-LYMPHOCYTE ANTIGEN-RELATED"/>
    <property type="match status" value="1"/>
</dbReference>
<feature type="region of interest" description="Disordered" evidence="12">
    <location>
        <begin position="303"/>
        <end position="334"/>
    </location>
</feature>
<evidence type="ECO:0000256" key="2">
    <source>
        <dbReference type="ARBA" id="ARBA00022475"/>
    </source>
</evidence>
<keyword evidence="3 10" id="KW-0812">Transmembrane</keyword>
<dbReference type="GO" id="GO:0016607">
    <property type="term" value="C:nuclear speck"/>
    <property type="evidence" value="ECO:0007669"/>
    <property type="project" value="TreeGrafter"/>
</dbReference>
<evidence type="ECO:0000256" key="3">
    <source>
        <dbReference type="ARBA" id="ARBA00022692"/>
    </source>
</evidence>
<feature type="transmembrane region" description="Helical" evidence="13">
    <location>
        <begin position="767"/>
        <end position="787"/>
    </location>
</feature>
<feature type="coiled-coil region" evidence="11">
    <location>
        <begin position="414"/>
        <end position="458"/>
    </location>
</feature>
<keyword evidence="8" id="KW-0325">Glycoprotein</keyword>
<dbReference type="GO" id="GO:0004930">
    <property type="term" value="F:G protein-coupled receptor activity"/>
    <property type="evidence" value="ECO:0007669"/>
    <property type="project" value="UniProtKB-KW"/>
</dbReference>
<keyword evidence="9 10" id="KW-0807">Transducer</keyword>
<organism evidence="15 16">
    <name type="scientific">Xenopus laevis</name>
    <name type="common">African clawed frog</name>
    <dbReference type="NCBI Taxonomy" id="8355"/>
    <lineage>
        <taxon>Eukaryota</taxon>
        <taxon>Metazoa</taxon>
        <taxon>Chordata</taxon>
        <taxon>Craniata</taxon>
        <taxon>Vertebrata</taxon>
        <taxon>Euteleostomi</taxon>
        <taxon>Amphibia</taxon>
        <taxon>Batrachia</taxon>
        <taxon>Anura</taxon>
        <taxon>Pipoidea</taxon>
        <taxon>Pipidae</taxon>
        <taxon>Xenopodinae</taxon>
        <taxon>Xenopus</taxon>
        <taxon>Xenopus</taxon>
    </lineage>
</organism>
<evidence type="ECO:0000256" key="8">
    <source>
        <dbReference type="ARBA" id="ARBA00023180"/>
    </source>
</evidence>
<feature type="transmembrane region" description="Helical" evidence="13">
    <location>
        <begin position="815"/>
        <end position="841"/>
    </location>
</feature>
<comment type="subcellular location">
    <subcellularLocation>
        <location evidence="1">Cell membrane</location>
        <topology evidence="1">Multi-pass membrane protein</topology>
    </subcellularLocation>
</comment>
<accession>A0A974DHT3</accession>